<comment type="caution">
    <text evidence="3">The sequence shown here is derived from an EMBL/GenBank/DDBJ whole genome shotgun (WGS) entry which is preliminary data.</text>
</comment>
<keyword evidence="2" id="KW-0472">Membrane</keyword>
<dbReference type="PANTHER" id="PTHR10794">
    <property type="entry name" value="ABHYDROLASE DOMAIN-CONTAINING PROTEIN"/>
    <property type="match status" value="1"/>
</dbReference>
<organism evidence="3 4">
    <name type="scientific">Arabis nemorensis</name>
    <dbReference type="NCBI Taxonomy" id="586526"/>
    <lineage>
        <taxon>Eukaryota</taxon>
        <taxon>Viridiplantae</taxon>
        <taxon>Streptophyta</taxon>
        <taxon>Embryophyta</taxon>
        <taxon>Tracheophyta</taxon>
        <taxon>Spermatophyta</taxon>
        <taxon>Magnoliopsida</taxon>
        <taxon>eudicotyledons</taxon>
        <taxon>Gunneridae</taxon>
        <taxon>Pentapetalae</taxon>
        <taxon>rosids</taxon>
        <taxon>malvids</taxon>
        <taxon>Brassicales</taxon>
        <taxon>Brassicaceae</taxon>
        <taxon>Arabideae</taxon>
        <taxon>Arabis</taxon>
    </lineage>
</organism>
<dbReference type="InterPro" id="IPR050960">
    <property type="entry name" value="AB_hydrolase_4_sf"/>
</dbReference>
<proteinExistence type="inferred from homology"/>
<name>A0A565BV74_9BRAS</name>
<dbReference type="EMBL" id="CABITT030000005">
    <property type="protein sequence ID" value="VVB05255.1"/>
    <property type="molecule type" value="Genomic_DNA"/>
</dbReference>
<dbReference type="GO" id="GO:0034338">
    <property type="term" value="F:short-chain carboxylesterase activity"/>
    <property type="evidence" value="ECO:0007669"/>
    <property type="project" value="TreeGrafter"/>
</dbReference>
<dbReference type="PANTHER" id="PTHR10794:SF84">
    <property type="entry name" value="ESTERASE_LIPASE_THIOESTERASE FAMILY PROTEIN"/>
    <property type="match status" value="1"/>
</dbReference>
<evidence type="ECO:0000313" key="3">
    <source>
        <dbReference type="EMBL" id="VVB05255.1"/>
    </source>
</evidence>
<dbReference type="PRINTS" id="PR01217">
    <property type="entry name" value="PRICHEXTENSN"/>
</dbReference>
<evidence type="ECO:0000313" key="4">
    <source>
        <dbReference type="Proteomes" id="UP000489600"/>
    </source>
</evidence>
<dbReference type="GO" id="GO:0047372">
    <property type="term" value="F:monoacylglycerol lipase activity"/>
    <property type="evidence" value="ECO:0007669"/>
    <property type="project" value="TreeGrafter"/>
</dbReference>
<keyword evidence="2" id="KW-0812">Transmembrane</keyword>
<protein>
    <submittedName>
        <fullName evidence="3">Uncharacterized protein</fullName>
    </submittedName>
</protein>
<comment type="similarity">
    <text evidence="1">Belongs to the AB hydrolase superfamily. AB hydrolase 4 family.</text>
</comment>
<sequence>MRPTRMTGLGHCLVYVVVISAIAATVTAYPYTSPPTPKYISPVYNSPPPPPYYSPSPKVYYKSPPPPYVYSSPPPPYYSPSPKESHNCPLFAAVSLCNLFDLVIADEDFEKGFSNEVNFNITMAANAETVRDFDEGLTRVDEYYSMSSNSKCIVYVCTPLFCIQTANDLIAPNRGIPRNDIKCKANPNCMLIVTPRGGHLGWVAGPEAPSRAPWTDPVVMEFLQYVESYVTISGERFLEDVHQIHV</sequence>
<dbReference type="InterPro" id="IPR029058">
    <property type="entry name" value="AB_hydrolase_fold"/>
</dbReference>
<keyword evidence="4" id="KW-1185">Reference proteome</keyword>
<dbReference type="SUPFAM" id="SSF53474">
    <property type="entry name" value="alpha/beta-Hydrolases"/>
    <property type="match status" value="1"/>
</dbReference>
<reference evidence="3" key="1">
    <citation type="submission" date="2019-07" db="EMBL/GenBank/DDBJ databases">
        <authorList>
            <person name="Dittberner H."/>
        </authorList>
    </citation>
    <scope>NUCLEOTIDE SEQUENCE [LARGE SCALE GENOMIC DNA]</scope>
</reference>
<gene>
    <name evidence="3" type="ORF">ANE_LOCUS15699</name>
</gene>
<evidence type="ECO:0000256" key="1">
    <source>
        <dbReference type="ARBA" id="ARBA00010884"/>
    </source>
</evidence>
<dbReference type="Proteomes" id="UP000489600">
    <property type="component" value="Unassembled WGS sequence"/>
</dbReference>
<keyword evidence="2" id="KW-1133">Transmembrane helix</keyword>
<dbReference type="OrthoDB" id="247542at2759"/>
<dbReference type="AlphaFoldDB" id="A0A565BV74"/>
<evidence type="ECO:0000256" key="2">
    <source>
        <dbReference type="SAM" id="Phobius"/>
    </source>
</evidence>
<accession>A0A565BV74</accession>
<feature type="transmembrane region" description="Helical" evidence="2">
    <location>
        <begin position="12"/>
        <end position="31"/>
    </location>
</feature>